<reference evidence="1 2" key="1">
    <citation type="submission" date="2020-07" db="EMBL/GenBank/DDBJ databases">
        <title>Sequencing the genomes of 1000 actinobacteria strains.</title>
        <authorList>
            <person name="Klenk H.-P."/>
        </authorList>
    </citation>
    <scope>NUCLEOTIDE SEQUENCE [LARGE SCALE GENOMIC DNA]</scope>
    <source>
        <strain evidence="1 2">DSM 44442</strain>
    </source>
</reference>
<name>A0A7Z0JA02_9ACTN</name>
<keyword evidence="2" id="KW-1185">Reference proteome</keyword>
<sequence length="101" mass="10432">MPAADRGSIQPRYDAEFVAAAITGARAGVELARELGAGVDGWAVDIVRARLSLADIEESAVRTAAAMAAGTAMGVRDRMCVRFGSGWYVVPGPGGRGPCRP</sequence>
<organism evidence="1 2">
    <name type="scientific">Nocardiopsis aegyptia</name>
    <dbReference type="NCBI Taxonomy" id="220378"/>
    <lineage>
        <taxon>Bacteria</taxon>
        <taxon>Bacillati</taxon>
        <taxon>Actinomycetota</taxon>
        <taxon>Actinomycetes</taxon>
        <taxon>Streptosporangiales</taxon>
        <taxon>Nocardiopsidaceae</taxon>
        <taxon>Nocardiopsis</taxon>
    </lineage>
</organism>
<protein>
    <submittedName>
        <fullName evidence="1">Uncharacterized protein</fullName>
    </submittedName>
</protein>
<evidence type="ECO:0000313" key="1">
    <source>
        <dbReference type="EMBL" id="NYJ33904.1"/>
    </source>
</evidence>
<evidence type="ECO:0000313" key="2">
    <source>
        <dbReference type="Proteomes" id="UP000572051"/>
    </source>
</evidence>
<dbReference type="RefSeq" id="WP_179822312.1">
    <property type="nucleotide sequence ID" value="NZ_JACCFS010000001.1"/>
</dbReference>
<comment type="caution">
    <text evidence="1">The sequence shown here is derived from an EMBL/GenBank/DDBJ whole genome shotgun (WGS) entry which is preliminary data.</text>
</comment>
<accession>A0A7Z0JA02</accession>
<dbReference type="EMBL" id="JACCFS010000001">
    <property type="protein sequence ID" value="NYJ33904.1"/>
    <property type="molecule type" value="Genomic_DNA"/>
</dbReference>
<dbReference type="AlphaFoldDB" id="A0A7Z0JA02"/>
<gene>
    <name evidence="1" type="ORF">HNR10_001785</name>
</gene>
<dbReference type="Proteomes" id="UP000572051">
    <property type="component" value="Unassembled WGS sequence"/>
</dbReference>
<proteinExistence type="predicted"/>